<dbReference type="Proteomes" id="UP000672032">
    <property type="component" value="Chromosome 1"/>
</dbReference>
<evidence type="ECO:0000313" key="6">
    <source>
        <dbReference type="Proteomes" id="UP000672032"/>
    </source>
</evidence>
<name>A0A8A3NZG2_9HELO</name>
<feature type="domain" description="Calcineurin-like phosphoesterase" evidence="4">
    <location>
        <begin position="245"/>
        <end position="535"/>
    </location>
</feature>
<dbReference type="InterPro" id="IPR004843">
    <property type="entry name" value="Calcineurin-like_PHP"/>
</dbReference>
<keyword evidence="3" id="KW-0732">Signal</keyword>
<keyword evidence="1" id="KW-0378">Hydrolase</keyword>
<keyword evidence="2" id="KW-0325">Glycoprotein</keyword>
<proteinExistence type="predicted"/>
<dbReference type="SUPFAM" id="SSF56300">
    <property type="entry name" value="Metallo-dependent phosphatases"/>
    <property type="match status" value="1"/>
</dbReference>
<evidence type="ECO:0000256" key="2">
    <source>
        <dbReference type="ARBA" id="ARBA00023180"/>
    </source>
</evidence>
<evidence type="ECO:0000256" key="3">
    <source>
        <dbReference type="SAM" id="SignalP"/>
    </source>
</evidence>
<dbReference type="EMBL" id="CP063405">
    <property type="protein sequence ID" value="QSZ28834.1"/>
    <property type="molecule type" value="Genomic_DNA"/>
</dbReference>
<dbReference type="PANTHER" id="PTHR10340">
    <property type="entry name" value="SPHINGOMYELIN PHOSPHODIESTERASE"/>
    <property type="match status" value="1"/>
</dbReference>
<dbReference type="OrthoDB" id="282973at2759"/>
<dbReference type="Gene3D" id="3.60.21.10">
    <property type="match status" value="1"/>
</dbReference>
<gene>
    <name evidence="5" type="ORF">DSL72_003339</name>
</gene>
<dbReference type="PANTHER" id="PTHR10340:SF27">
    <property type="entry name" value="ACL091CP"/>
    <property type="match status" value="1"/>
</dbReference>
<dbReference type="InterPro" id="IPR029052">
    <property type="entry name" value="Metallo-depent_PP-like"/>
</dbReference>
<evidence type="ECO:0000313" key="5">
    <source>
        <dbReference type="EMBL" id="QSZ28834.1"/>
    </source>
</evidence>
<organism evidence="5 6">
    <name type="scientific">Monilinia vaccinii-corymbosi</name>
    <dbReference type="NCBI Taxonomy" id="61207"/>
    <lineage>
        <taxon>Eukaryota</taxon>
        <taxon>Fungi</taxon>
        <taxon>Dikarya</taxon>
        <taxon>Ascomycota</taxon>
        <taxon>Pezizomycotina</taxon>
        <taxon>Leotiomycetes</taxon>
        <taxon>Helotiales</taxon>
        <taxon>Sclerotiniaceae</taxon>
        <taxon>Monilinia</taxon>
    </lineage>
</organism>
<dbReference type="GO" id="GO:0008081">
    <property type="term" value="F:phosphoric diester hydrolase activity"/>
    <property type="evidence" value="ECO:0007669"/>
    <property type="project" value="TreeGrafter"/>
</dbReference>
<accession>A0A8A3NZG2</accession>
<dbReference type="InterPro" id="IPR041805">
    <property type="entry name" value="ASMase/PPN1_MPP"/>
</dbReference>
<reference evidence="5" key="1">
    <citation type="submission" date="2020-10" db="EMBL/GenBank/DDBJ databases">
        <title>Genome Sequence of Monilinia vaccinii-corymbosi Sheds Light on Mummy Berry Disease Infection of Blueberry and Mating Type.</title>
        <authorList>
            <person name="Yow A.G."/>
            <person name="Zhang Y."/>
            <person name="Bansal K."/>
            <person name="Eacker S.M."/>
            <person name="Sullivan S."/>
            <person name="Liachko I."/>
            <person name="Cubeta M.A."/>
            <person name="Rollins J.A."/>
            <person name="Ashrafi H."/>
        </authorList>
    </citation>
    <scope>NUCLEOTIDE SEQUENCE</scope>
    <source>
        <strain evidence="5">RL-1</strain>
    </source>
</reference>
<dbReference type="AlphaFoldDB" id="A0A8A3NZG2"/>
<protein>
    <recommendedName>
        <fullName evidence="4">Calcineurin-like phosphoesterase domain-containing protein</fullName>
    </recommendedName>
</protein>
<feature type="chain" id="PRO_5032780212" description="Calcineurin-like phosphoesterase domain-containing protein" evidence="3">
    <location>
        <begin position="22"/>
        <end position="707"/>
    </location>
</feature>
<sequence>MTKLFLVLSISIGCLFDPSRAHDEPPTRALFPGDESFVVPSAFPASVFPNYYLKPAATSEPQPALYDPILNITYPLNLTDPKTIPTAADDPVYYPEAIGNPYNTPPETLVQNALDKVIDIIYNDTGLSSNCSKCIAALEVGKALARNAPSHVPGALVSLCQATGFASNTTCKNNYAPTSWGAIWAQVLSLANVTGLDGQYICSSLSTSYCPAPSATVLNTAGLFPKPKPANASVARKPSGQRRKVLHLSDFHLDPRYQVASEASCSSGMCCRYTNASTSQAKFPAPLCDTPYFLALAALQSIGALTGTARDEIEPAFTIYTGNPTQHHLFQRMLLTVSLGDLVSHDTQNQMSRAYVQYTETSIFSMLKSYIKNPIFPVLGNHDSNPENIDGPHSLPGPLGKQFSWNYEHVSGLWQHNGWLSKEDAEEAAIHYAAYSVKTHLGLRIITLNTDFWYRSNYLNFINTTNPDVSGTFKFMIDELQAAEDAGERVWILGHVLSGWDGTNPLPNPTNLFYQIVDRYSPHVIANVFFGHTHEDQVILFYANNGTVRDASTALTTGWIGPSVTPLTNVNSGYRMYEIDTGSFDVMDAYTFYSDVNTYPTLRATGPTFQFEYSTRATYGPAIAWPDDAPLNATFWHRVTEAMEANRTLVEVFNRYQGKSSVKSPNCTSDACAQAKVCYMRSGSAPIGRACPQGFASVQSPYKGKNF</sequence>
<feature type="signal peptide" evidence="3">
    <location>
        <begin position="1"/>
        <end position="21"/>
    </location>
</feature>
<dbReference type="Pfam" id="PF00149">
    <property type="entry name" value="Metallophos"/>
    <property type="match status" value="1"/>
</dbReference>
<dbReference type="CDD" id="cd00842">
    <property type="entry name" value="MPP_ASMase"/>
    <property type="match status" value="1"/>
</dbReference>
<keyword evidence="6" id="KW-1185">Reference proteome</keyword>
<evidence type="ECO:0000256" key="1">
    <source>
        <dbReference type="ARBA" id="ARBA00022801"/>
    </source>
</evidence>
<evidence type="ECO:0000259" key="4">
    <source>
        <dbReference type="Pfam" id="PF00149"/>
    </source>
</evidence>